<dbReference type="Proteomes" id="UP001367508">
    <property type="component" value="Unassembled WGS sequence"/>
</dbReference>
<proteinExistence type="predicted"/>
<protein>
    <submittedName>
        <fullName evidence="2">Uncharacterized protein</fullName>
    </submittedName>
</protein>
<keyword evidence="3" id="KW-1185">Reference proteome</keyword>
<organism evidence="2 3">
    <name type="scientific">Canavalia gladiata</name>
    <name type="common">Sword bean</name>
    <name type="synonym">Dolichos gladiatus</name>
    <dbReference type="NCBI Taxonomy" id="3824"/>
    <lineage>
        <taxon>Eukaryota</taxon>
        <taxon>Viridiplantae</taxon>
        <taxon>Streptophyta</taxon>
        <taxon>Embryophyta</taxon>
        <taxon>Tracheophyta</taxon>
        <taxon>Spermatophyta</taxon>
        <taxon>Magnoliopsida</taxon>
        <taxon>eudicotyledons</taxon>
        <taxon>Gunneridae</taxon>
        <taxon>Pentapetalae</taxon>
        <taxon>rosids</taxon>
        <taxon>fabids</taxon>
        <taxon>Fabales</taxon>
        <taxon>Fabaceae</taxon>
        <taxon>Papilionoideae</taxon>
        <taxon>50 kb inversion clade</taxon>
        <taxon>NPAAA clade</taxon>
        <taxon>indigoferoid/millettioid clade</taxon>
        <taxon>Phaseoleae</taxon>
        <taxon>Canavalia</taxon>
    </lineage>
</organism>
<evidence type="ECO:0000313" key="3">
    <source>
        <dbReference type="Proteomes" id="UP001367508"/>
    </source>
</evidence>
<feature type="transmembrane region" description="Helical" evidence="1">
    <location>
        <begin position="24"/>
        <end position="41"/>
    </location>
</feature>
<keyword evidence="1" id="KW-0472">Membrane</keyword>
<keyword evidence="1" id="KW-0812">Transmembrane</keyword>
<feature type="transmembrane region" description="Helical" evidence="1">
    <location>
        <begin position="84"/>
        <end position="105"/>
    </location>
</feature>
<name>A0AAN9QRC5_CANGL</name>
<evidence type="ECO:0000313" key="2">
    <source>
        <dbReference type="EMBL" id="KAK7340533.1"/>
    </source>
</evidence>
<dbReference type="AlphaFoldDB" id="A0AAN9QRC5"/>
<reference evidence="2 3" key="1">
    <citation type="submission" date="2024-01" db="EMBL/GenBank/DDBJ databases">
        <title>The genomes of 5 underutilized Papilionoideae crops provide insights into root nodulation and disease resistanc.</title>
        <authorList>
            <person name="Jiang F."/>
        </authorList>
    </citation>
    <scope>NUCLEOTIDE SEQUENCE [LARGE SCALE GENOMIC DNA]</scope>
    <source>
        <strain evidence="2">LVBAO_FW01</strain>
        <tissue evidence="2">Leaves</tissue>
    </source>
</reference>
<keyword evidence="1" id="KW-1133">Transmembrane helix</keyword>
<evidence type="ECO:0000256" key="1">
    <source>
        <dbReference type="SAM" id="Phobius"/>
    </source>
</evidence>
<comment type="caution">
    <text evidence="2">The sequence shown here is derived from an EMBL/GenBank/DDBJ whole genome shotgun (WGS) entry which is preliminary data.</text>
</comment>
<dbReference type="EMBL" id="JAYMYQ010000004">
    <property type="protein sequence ID" value="KAK7340533.1"/>
    <property type="molecule type" value="Genomic_DNA"/>
</dbReference>
<accession>A0AAN9QRC5</accession>
<feature type="transmembrane region" description="Helical" evidence="1">
    <location>
        <begin position="53"/>
        <end position="72"/>
    </location>
</feature>
<sequence length="112" mass="12788">MHNTGQCVPGVVCDLPDKPNFPEVLSYLVEIMTLCLAVLWLELAIERVPCATYLRGVNVGLSYNIARLFHWILKVTPLLISRLLLWVLGPIHETALLHLVAWILFNLKCRVW</sequence>
<gene>
    <name evidence="2" type="ORF">VNO77_21239</name>
</gene>